<dbReference type="OrthoDB" id="46888at2"/>
<protein>
    <submittedName>
        <fullName evidence="2">GNAT family N-acetyltransferase</fullName>
    </submittedName>
</protein>
<name>A0A5J5G5K6_9BACL</name>
<evidence type="ECO:0000259" key="1">
    <source>
        <dbReference type="PROSITE" id="PS51186"/>
    </source>
</evidence>
<evidence type="ECO:0000313" key="3">
    <source>
        <dbReference type="Proteomes" id="UP000367750"/>
    </source>
</evidence>
<gene>
    <name evidence="2" type="ORF">F4V43_13835</name>
</gene>
<dbReference type="Pfam" id="PF00583">
    <property type="entry name" value="Acetyltransf_1"/>
    <property type="match status" value="1"/>
</dbReference>
<keyword evidence="2" id="KW-0808">Transferase</keyword>
<feature type="domain" description="N-acetyltransferase" evidence="1">
    <location>
        <begin position="5"/>
        <end position="158"/>
    </location>
</feature>
<dbReference type="GO" id="GO:0016747">
    <property type="term" value="F:acyltransferase activity, transferring groups other than amino-acyl groups"/>
    <property type="evidence" value="ECO:0007669"/>
    <property type="project" value="InterPro"/>
</dbReference>
<dbReference type="InterPro" id="IPR000182">
    <property type="entry name" value="GNAT_dom"/>
</dbReference>
<dbReference type="EMBL" id="VYKK01000018">
    <property type="protein sequence ID" value="KAA9002135.1"/>
    <property type="molecule type" value="Genomic_DNA"/>
</dbReference>
<comment type="caution">
    <text evidence="2">The sequence shown here is derived from an EMBL/GenBank/DDBJ whole genome shotgun (WGS) entry which is preliminary data.</text>
</comment>
<dbReference type="AlphaFoldDB" id="A0A5J5G5K6"/>
<organism evidence="2 3">
    <name type="scientific">Paenibacillus spiritus</name>
    <dbReference type="NCBI Taxonomy" id="2496557"/>
    <lineage>
        <taxon>Bacteria</taxon>
        <taxon>Bacillati</taxon>
        <taxon>Bacillota</taxon>
        <taxon>Bacilli</taxon>
        <taxon>Bacillales</taxon>
        <taxon>Paenibacillaceae</taxon>
        <taxon>Paenibacillus</taxon>
    </lineage>
</organism>
<proteinExistence type="predicted"/>
<dbReference type="CDD" id="cd04301">
    <property type="entry name" value="NAT_SF"/>
    <property type="match status" value="1"/>
</dbReference>
<dbReference type="SUPFAM" id="SSF55729">
    <property type="entry name" value="Acyl-CoA N-acyltransferases (Nat)"/>
    <property type="match status" value="1"/>
</dbReference>
<dbReference type="RefSeq" id="WP_150458840.1">
    <property type="nucleotide sequence ID" value="NZ_VYKK01000018.1"/>
</dbReference>
<keyword evidence="3" id="KW-1185">Reference proteome</keyword>
<dbReference type="Gene3D" id="3.40.630.30">
    <property type="match status" value="1"/>
</dbReference>
<dbReference type="PROSITE" id="PS51186">
    <property type="entry name" value="GNAT"/>
    <property type="match status" value="1"/>
</dbReference>
<accession>A0A5J5G5K6</accession>
<reference evidence="2 3" key="1">
    <citation type="submission" date="2019-09" db="EMBL/GenBank/DDBJ databases">
        <title>Bacillus ochoae sp. nov., Paenibacillus whitsoniae sp. nov., Paenibacillus spiritus sp. nov. Isolated from the Mars Exploration Rover during spacecraft assembly.</title>
        <authorList>
            <person name="Seuylemezian A."/>
            <person name="Vaishampayan P."/>
        </authorList>
    </citation>
    <scope>NUCLEOTIDE SEQUENCE [LARGE SCALE GENOMIC DNA]</scope>
    <source>
        <strain evidence="2 3">MER_111</strain>
    </source>
</reference>
<sequence>MNVKGRIEPLDLEDSELLSELWLLQHQAYRLEAERIGFHEIPPLLETRDMLRRCGERFYGYLGEEGELIGAVAVEADQEEGIVTVSRMMVRPDHFRLGIAGRLLEYVFATYPDAVRYTVSTGKNNEPAVALYRKHGFSPVSSQSIAPGVELLEFHRGGSQPG</sequence>
<dbReference type="Proteomes" id="UP000367750">
    <property type="component" value="Unassembled WGS sequence"/>
</dbReference>
<evidence type="ECO:0000313" key="2">
    <source>
        <dbReference type="EMBL" id="KAA9002135.1"/>
    </source>
</evidence>
<dbReference type="InterPro" id="IPR016181">
    <property type="entry name" value="Acyl_CoA_acyltransferase"/>
</dbReference>